<keyword evidence="1" id="KW-1133">Transmembrane helix</keyword>
<keyword evidence="1" id="KW-0812">Transmembrane</keyword>
<sequence>MNIPSSDAGAEPFGVLRRTYRRADVLLMVVAPVLLCGGAVIAACGSVVGIVGVVLTVVGLFAASTIQATRSSRLDEPRTAPFASGLALTIGILAVQSAAIAWRDTPSEPRDYSYAFALVVLFLYGIYVVVLLRRYRWRSFRGALPQDVDGFLEPAERRAVMRYLCLVDVATDLGLVNHTGLTMLEVSHTVDELVDHGFATVLRGSLGVRVTATKAGLRATVTPSREETAATQAGTTPDR</sequence>
<feature type="transmembrane region" description="Helical" evidence="1">
    <location>
        <begin position="80"/>
        <end position="102"/>
    </location>
</feature>
<dbReference type="EMBL" id="NAEP01000044">
    <property type="protein sequence ID" value="PDQ34839.1"/>
    <property type="molecule type" value="Genomic_DNA"/>
</dbReference>
<dbReference type="AlphaFoldDB" id="A0A2A6FQ20"/>
<evidence type="ECO:0000313" key="3">
    <source>
        <dbReference type="Proteomes" id="UP000219994"/>
    </source>
</evidence>
<feature type="transmembrane region" description="Helical" evidence="1">
    <location>
        <begin position="25"/>
        <end position="43"/>
    </location>
</feature>
<feature type="transmembrane region" description="Helical" evidence="1">
    <location>
        <begin position="114"/>
        <end position="132"/>
    </location>
</feature>
<gene>
    <name evidence="2" type="ORF">B5766_08710</name>
</gene>
<proteinExistence type="predicted"/>
<evidence type="ECO:0000256" key="1">
    <source>
        <dbReference type="SAM" id="Phobius"/>
    </source>
</evidence>
<dbReference type="Proteomes" id="UP000219994">
    <property type="component" value="Unassembled WGS sequence"/>
</dbReference>
<protein>
    <submittedName>
        <fullName evidence="2">Uncharacterized protein</fullName>
    </submittedName>
</protein>
<organism evidence="2 3">
    <name type="scientific">Candidatus Lumbricidiphila eiseniae</name>
    <dbReference type="NCBI Taxonomy" id="1969409"/>
    <lineage>
        <taxon>Bacteria</taxon>
        <taxon>Bacillati</taxon>
        <taxon>Actinomycetota</taxon>
        <taxon>Actinomycetes</taxon>
        <taxon>Micrococcales</taxon>
        <taxon>Microbacteriaceae</taxon>
        <taxon>Candidatus Lumbricidiphila</taxon>
    </lineage>
</organism>
<name>A0A2A6FQ20_9MICO</name>
<keyword evidence="1" id="KW-0472">Membrane</keyword>
<accession>A0A2A6FQ20</accession>
<evidence type="ECO:0000313" key="2">
    <source>
        <dbReference type="EMBL" id="PDQ34839.1"/>
    </source>
</evidence>
<feature type="transmembrane region" description="Helical" evidence="1">
    <location>
        <begin position="49"/>
        <end position="68"/>
    </location>
</feature>
<reference evidence="3" key="1">
    <citation type="submission" date="2017-03" db="EMBL/GenBank/DDBJ databases">
        <authorList>
            <person name="Lund M.B."/>
        </authorList>
    </citation>
    <scope>NUCLEOTIDE SEQUENCE [LARGE SCALE GENOMIC DNA]</scope>
</reference>
<comment type="caution">
    <text evidence="2">The sequence shown here is derived from an EMBL/GenBank/DDBJ whole genome shotgun (WGS) entry which is preliminary data.</text>
</comment>